<accession>A0ACB6R8W7</accession>
<sequence length="109" mass="12123">MRNTSRALSFIFQPTVGELVDEITIWLNGGLGCSSLEGFLPYSWVNLTDVLWVEQFVGTGFLIGEVTAASEEDIAKDFADFFPNFQEIFGMSKFKIFITSGIYAGRHAP</sequence>
<proteinExistence type="predicted"/>
<comment type="caution">
    <text evidence="1">The sequence shown here is derived from an EMBL/GenBank/DDBJ whole genome shotgun (WGS) entry which is preliminary data.</text>
</comment>
<dbReference type="EMBL" id="MU003495">
    <property type="protein sequence ID" value="KAF2475723.1"/>
    <property type="molecule type" value="Genomic_DNA"/>
</dbReference>
<organism evidence="1 2">
    <name type="scientific">Lindgomyces ingoldianus</name>
    <dbReference type="NCBI Taxonomy" id="673940"/>
    <lineage>
        <taxon>Eukaryota</taxon>
        <taxon>Fungi</taxon>
        <taxon>Dikarya</taxon>
        <taxon>Ascomycota</taxon>
        <taxon>Pezizomycotina</taxon>
        <taxon>Dothideomycetes</taxon>
        <taxon>Pleosporomycetidae</taxon>
        <taxon>Pleosporales</taxon>
        <taxon>Lindgomycetaceae</taxon>
        <taxon>Lindgomyces</taxon>
    </lineage>
</organism>
<evidence type="ECO:0000313" key="1">
    <source>
        <dbReference type="EMBL" id="KAF2475723.1"/>
    </source>
</evidence>
<protein>
    <submittedName>
        <fullName evidence="1">Alpha/beta-hydrolase</fullName>
    </submittedName>
</protein>
<evidence type="ECO:0000313" key="2">
    <source>
        <dbReference type="Proteomes" id="UP000799755"/>
    </source>
</evidence>
<name>A0ACB6R8W7_9PLEO</name>
<keyword evidence="2" id="KW-1185">Reference proteome</keyword>
<dbReference type="Proteomes" id="UP000799755">
    <property type="component" value="Unassembled WGS sequence"/>
</dbReference>
<reference evidence="1" key="1">
    <citation type="journal article" date="2020" name="Stud. Mycol.">
        <title>101 Dothideomycetes genomes: a test case for predicting lifestyles and emergence of pathogens.</title>
        <authorList>
            <person name="Haridas S."/>
            <person name="Albert R."/>
            <person name="Binder M."/>
            <person name="Bloem J."/>
            <person name="Labutti K."/>
            <person name="Salamov A."/>
            <person name="Andreopoulos B."/>
            <person name="Baker S."/>
            <person name="Barry K."/>
            <person name="Bills G."/>
            <person name="Bluhm B."/>
            <person name="Cannon C."/>
            <person name="Castanera R."/>
            <person name="Culley D."/>
            <person name="Daum C."/>
            <person name="Ezra D."/>
            <person name="Gonzalez J."/>
            <person name="Henrissat B."/>
            <person name="Kuo A."/>
            <person name="Liang C."/>
            <person name="Lipzen A."/>
            <person name="Lutzoni F."/>
            <person name="Magnuson J."/>
            <person name="Mondo S."/>
            <person name="Nolan M."/>
            <person name="Ohm R."/>
            <person name="Pangilinan J."/>
            <person name="Park H.-J."/>
            <person name="Ramirez L."/>
            <person name="Alfaro M."/>
            <person name="Sun H."/>
            <person name="Tritt A."/>
            <person name="Yoshinaga Y."/>
            <person name="Zwiers L.-H."/>
            <person name="Turgeon B."/>
            <person name="Goodwin S."/>
            <person name="Spatafora J."/>
            <person name="Crous P."/>
            <person name="Grigoriev I."/>
        </authorList>
    </citation>
    <scope>NUCLEOTIDE SEQUENCE</scope>
    <source>
        <strain evidence="1">ATCC 200398</strain>
    </source>
</reference>
<gene>
    <name evidence="1" type="ORF">BDR25DRAFT_310214</name>
</gene>